<accession>A0A6S7BM08</accession>
<proteinExistence type="predicted"/>
<organism evidence="1 2">
    <name type="scientific">Paraburkholderia ultramafica</name>
    <dbReference type="NCBI Taxonomy" id="1544867"/>
    <lineage>
        <taxon>Bacteria</taxon>
        <taxon>Pseudomonadati</taxon>
        <taxon>Pseudomonadota</taxon>
        <taxon>Betaproteobacteria</taxon>
        <taxon>Burkholderiales</taxon>
        <taxon>Burkholderiaceae</taxon>
        <taxon>Paraburkholderia</taxon>
    </lineage>
</organism>
<reference evidence="1 2" key="1">
    <citation type="submission" date="2020-04" db="EMBL/GenBank/DDBJ databases">
        <authorList>
            <person name="De Canck E."/>
        </authorList>
    </citation>
    <scope>NUCLEOTIDE SEQUENCE [LARGE SCALE GENOMIC DNA]</scope>
    <source>
        <strain evidence="1 2">LMG 28614</strain>
    </source>
</reference>
<evidence type="ECO:0000313" key="2">
    <source>
        <dbReference type="Proteomes" id="UP000494365"/>
    </source>
</evidence>
<dbReference type="RefSeq" id="WP_175153145.1">
    <property type="nucleotide sequence ID" value="NZ_CADIKK010000041.1"/>
</dbReference>
<dbReference type="AlphaFoldDB" id="A0A6S7BM08"/>
<sequence>MSIVEEWNVGAASTADELLMIVASAANGVQTQVLASSVLTDPRFEDVKRRLAQVASDLRGLEYDFALLAAVDPNIR</sequence>
<protein>
    <submittedName>
        <fullName evidence="1">Uncharacterized protein</fullName>
    </submittedName>
</protein>
<evidence type="ECO:0000313" key="1">
    <source>
        <dbReference type="EMBL" id="CAB3805426.1"/>
    </source>
</evidence>
<dbReference type="Proteomes" id="UP000494365">
    <property type="component" value="Unassembled WGS sequence"/>
</dbReference>
<dbReference type="EMBL" id="CADIKK010000041">
    <property type="protein sequence ID" value="CAB3805426.1"/>
    <property type="molecule type" value="Genomic_DNA"/>
</dbReference>
<gene>
    <name evidence="1" type="ORF">LMG28614_06205</name>
</gene>
<keyword evidence="2" id="KW-1185">Reference proteome</keyword>
<name>A0A6S7BM08_9BURK</name>